<dbReference type="SUPFAM" id="SSF46785">
    <property type="entry name" value="Winged helix' DNA-binding domain"/>
    <property type="match status" value="2"/>
</dbReference>
<evidence type="ECO:0000256" key="6">
    <source>
        <dbReference type="SAM" id="MobiDB-lite"/>
    </source>
</evidence>
<dbReference type="Proteomes" id="UP000653127">
    <property type="component" value="Unassembled WGS sequence"/>
</dbReference>
<accession>A0A926DVT7</accession>
<sequence length="198" mass="21664">MKLNKVEKIAEAVLFASGEPVSAARMAQVLECDIPVAYSVLDRLRDHYDEEDGAVEIVMLGDSYQMCTRQKYAPYIRSALEIRRNQPLSQAAMETLAIIAYNQPVTKSFVEQVRGVDSGSVVNTLVEKALVEEHGRLELPGRPVAYVTTSNFLRCFGLNSLDDLPKPPSEDGEDGEAGAGPGDEEQIAGQVSFDEQAE</sequence>
<organism evidence="7 8">
    <name type="scientific">Ligaoa zhengdingensis</name>
    <dbReference type="NCBI Taxonomy" id="2763658"/>
    <lineage>
        <taxon>Bacteria</taxon>
        <taxon>Bacillati</taxon>
        <taxon>Bacillota</taxon>
        <taxon>Clostridia</taxon>
        <taxon>Eubacteriales</taxon>
        <taxon>Oscillospiraceae</taxon>
        <taxon>Ligaoa</taxon>
    </lineage>
</organism>
<dbReference type="RefSeq" id="WP_249282441.1">
    <property type="nucleotide sequence ID" value="NZ_JACRST010000004.1"/>
</dbReference>
<dbReference type="GO" id="GO:0005737">
    <property type="term" value="C:cytoplasm"/>
    <property type="evidence" value="ECO:0007669"/>
    <property type="project" value="UniProtKB-SubCell"/>
</dbReference>
<gene>
    <name evidence="5 7" type="primary">scpB</name>
    <name evidence="7" type="ORF">H8711_04995</name>
</gene>
<comment type="similarity">
    <text evidence="5">Belongs to the ScpB family.</text>
</comment>
<comment type="subunit">
    <text evidence="5">Homodimer. Homodimerization may be required to stabilize the binding of ScpA to the Smc head domains. Component of a cohesin-like complex composed of ScpA, ScpB and the Smc homodimer, in which ScpA and ScpB bind to the head domain of Smc. The presence of the three proteins is required for the association of the complex with DNA.</text>
</comment>
<proteinExistence type="inferred from homology"/>
<feature type="compositionally biased region" description="Acidic residues" evidence="6">
    <location>
        <begin position="170"/>
        <end position="186"/>
    </location>
</feature>
<evidence type="ECO:0000256" key="1">
    <source>
        <dbReference type="ARBA" id="ARBA00022490"/>
    </source>
</evidence>
<keyword evidence="4 5" id="KW-0131">Cell cycle</keyword>
<comment type="function">
    <text evidence="5">Participates in chromosomal partition during cell division. May act via the formation of a condensin-like complex containing Smc and ScpA that pull DNA away from mid-cell into both cell halves.</text>
</comment>
<keyword evidence="1 5" id="KW-0963">Cytoplasm</keyword>
<name>A0A926DVT7_9FIRM</name>
<feature type="region of interest" description="Disordered" evidence="6">
    <location>
        <begin position="163"/>
        <end position="198"/>
    </location>
</feature>
<keyword evidence="8" id="KW-1185">Reference proteome</keyword>
<comment type="subcellular location">
    <subcellularLocation>
        <location evidence="5">Cytoplasm</location>
    </subcellularLocation>
    <text evidence="5">Associated with two foci at the outer edges of the nucleoid region in young cells, and at four foci within both cell halves in older cells.</text>
</comment>
<dbReference type="InterPro" id="IPR036390">
    <property type="entry name" value="WH_DNA-bd_sf"/>
</dbReference>
<dbReference type="PANTHER" id="PTHR34298:SF2">
    <property type="entry name" value="SEGREGATION AND CONDENSATION PROTEIN B"/>
    <property type="match status" value="1"/>
</dbReference>
<protein>
    <recommendedName>
        <fullName evidence="5">Segregation and condensation protein B</fullName>
    </recommendedName>
</protein>
<dbReference type="InterPro" id="IPR005234">
    <property type="entry name" value="ScpB_csome_segregation"/>
</dbReference>
<evidence type="ECO:0000313" key="8">
    <source>
        <dbReference type="Proteomes" id="UP000653127"/>
    </source>
</evidence>
<dbReference type="Gene3D" id="1.10.10.10">
    <property type="entry name" value="Winged helix-like DNA-binding domain superfamily/Winged helix DNA-binding domain"/>
    <property type="match status" value="2"/>
</dbReference>
<evidence type="ECO:0000256" key="2">
    <source>
        <dbReference type="ARBA" id="ARBA00022618"/>
    </source>
</evidence>
<dbReference type="GO" id="GO:0051304">
    <property type="term" value="P:chromosome separation"/>
    <property type="evidence" value="ECO:0007669"/>
    <property type="project" value="InterPro"/>
</dbReference>
<evidence type="ECO:0000256" key="3">
    <source>
        <dbReference type="ARBA" id="ARBA00022829"/>
    </source>
</evidence>
<dbReference type="PIRSF" id="PIRSF019345">
    <property type="entry name" value="ScpB"/>
    <property type="match status" value="1"/>
</dbReference>
<dbReference type="PANTHER" id="PTHR34298">
    <property type="entry name" value="SEGREGATION AND CONDENSATION PROTEIN B"/>
    <property type="match status" value="1"/>
</dbReference>
<reference evidence="7" key="1">
    <citation type="submission" date="2020-08" db="EMBL/GenBank/DDBJ databases">
        <title>Genome public.</title>
        <authorList>
            <person name="Liu C."/>
            <person name="Sun Q."/>
        </authorList>
    </citation>
    <scope>NUCLEOTIDE SEQUENCE</scope>
    <source>
        <strain evidence="7">NSJ-31</strain>
    </source>
</reference>
<evidence type="ECO:0000256" key="4">
    <source>
        <dbReference type="ARBA" id="ARBA00023306"/>
    </source>
</evidence>
<evidence type="ECO:0000256" key="5">
    <source>
        <dbReference type="HAMAP-Rule" id="MF_01804"/>
    </source>
</evidence>
<dbReference type="EMBL" id="JACRST010000004">
    <property type="protein sequence ID" value="MBC8546293.1"/>
    <property type="molecule type" value="Genomic_DNA"/>
</dbReference>
<dbReference type="HAMAP" id="MF_01804">
    <property type="entry name" value="ScpB"/>
    <property type="match status" value="1"/>
</dbReference>
<dbReference type="GO" id="GO:0006260">
    <property type="term" value="P:DNA replication"/>
    <property type="evidence" value="ECO:0007669"/>
    <property type="project" value="UniProtKB-UniRule"/>
</dbReference>
<dbReference type="NCBIfam" id="TIGR00281">
    <property type="entry name" value="SMC-Scp complex subunit ScpB"/>
    <property type="match status" value="1"/>
</dbReference>
<comment type="caution">
    <text evidence="7">The sequence shown here is derived from an EMBL/GenBank/DDBJ whole genome shotgun (WGS) entry which is preliminary data.</text>
</comment>
<keyword evidence="2 5" id="KW-0132">Cell division</keyword>
<dbReference type="InterPro" id="IPR036388">
    <property type="entry name" value="WH-like_DNA-bd_sf"/>
</dbReference>
<keyword evidence="3 5" id="KW-0159">Chromosome partition</keyword>
<dbReference type="AlphaFoldDB" id="A0A926DVT7"/>
<dbReference type="GO" id="GO:0051301">
    <property type="term" value="P:cell division"/>
    <property type="evidence" value="ECO:0007669"/>
    <property type="project" value="UniProtKB-KW"/>
</dbReference>
<dbReference type="Pfam" id="PF04079">
    <property type="entry name" value="SMC_ScpB"/>
    <property type="match status" value="1"/>
</dbReference>
<evidence type="ECO:0000313" key="7">
    <source>
        <dbReference type="EMBL" id="MBC8546293.1"/>
    </source>
</evidence>